<dbReference type="InterPro" id="IPR005828">
    <property type="entry name" value="MFS_sugar_transport-like"/>
</dbReference>
<evidence type="ECO:0000256" key="2">
    <source>
        <dbReference type="ARBA" id="ARBA00022692"/>
    </source>
</evidence>
<evidence type="ECO:0000256" key="3">
    <source>
        <dbReference type="ARBA" id="ARBA00022989"/>
    </source>
</evidence>
<dbReference type="InterPro" id="IPR036259">
    <property type="entry name" value="MFS_trans_sf"/>
</dbReference>
<accession>A0A6A5ZSG9</accession>
<proteinExistence type="predicted"/>
<evidence type="ECO:0000256" key="1">
    <source>
        <dbReference type="ARBA" id="ARBA00004141"/>
    </source>
</evidence>
<evidence type="ECO:0000259" key="6">
    <source>
        <dbReference type="PROSITE" id="PS50850"/>
    </source>
</evidence>
<dbReference type="EMBL" id="ML977312">
    <property type="protein sequence ID" value="KAF2121191.1"/>
    <property type="molecule type" value="Genomic_DNA"/>
</dbReference>
<dbReference type="OrthoDB" id="508119at2759"/>
<comment type="subcellular location">
    <subcellularLocation>
        <location evidence="1">Membrane</location>
        <topology evidence="1">Multi-pass membrane protein</topology>
    </subcellularLocation>
</comment>
<dbReference type="Pfam" id="PF00083">
    <property type="entry name" value="Sugar_tr"/>
    <property type="match status" value="1"/>
</dbReference>
<name>A0A6A5ZSG9_9PLEO</name>
<keyword evidence="8" id="KW-1185">Reference proteome</keyword>
<dbReference type="Proteomes" id="UP000799770">
    <property type="component" value="Unassembled WGS sequence"/>
</dbReference>
<dbReference type="GO" id="GO:0016020">
    <property type="term" value="C:membrane"/>
    <property type="evidence" value="ECO:0007669"/>
    <property type="project" value="UniProtKB-SubCell"/>
</dbReference>
<sequence length="91" mass="10104">MITRITYGTFIFFGSCTVVAFLSAYFFVPETKCIALEDMDILFGNGAPGLARAARKRYDEAHAAGINTITIREVDGKDVMERQDRVTGFDV</sequence>
<keyword evidence="2 5" id="KW-0812">Transmembrane</keyword>
<dbReference type="InterPro" id="IPR020846">
    <property type="entry name" value="MFS_dom"/>
</dbReference>
<feature type="domain" description="Major facilitator superfamily (MFS) profile" evidence="6">
    <location>
        <begin position="1"/>
        <end position="32"/>
    </location>
</feature>
<evidence type="ECO:0000256" key="5">
    <source>
        <dbReference type="SAM" id="Phobius"/>
    </source>
</evidence>
<dbReference type="PROSITE" id="PS50850">
    <property type="entry name" value="MFS"/>
    <property type="match status" value="1"/>
</dbReference>
<reference evidence="7" key="1">
    <citation type="journal article" date="2020" name="Stud. Mycol.">
        <title>101 Dothideomycetes genomes: a test case for predicting lifestyles and emergence of pathogens.</title>
        <authorList>
            <person name="Haridas S."/>
            <person name="Albert R."/>
            <person name="Binder M."/>
            <person name="Bloem J."/>
            <person name="Labutti K."/>
            <person name="Salamov A."/>
            <person name="Andreopoulos B."/>
            <person name="Baker S."/>
            <person name="Barry K."/>
            <person name="Bills G."/>
            <person name="Bluhm B."/>
            <person name="Cannon C."/>
            <person name="Castanera R."/>
            <person name="Culley D."/>
            <person name="Daum C."/>
            <person name="Ezra D."/>
            <person name="Gonzalez J."/>
            <person name="Henrissat B."/>
            <person name="Kuo A."/>
            <person name="Liang C."/>
            <person name="Lipzen A."/>
            <person name="Lutzoni F."/>
            <person name="Magnuson J."/>
            <person name="Mondo S."/>
            <person name="Nolan M."/>
            <person name="Ohm R."/>
            <person name="Pangilinan J."/>
            <person name="Park H.-J."/>
            <person name="Ramirez L."/>
            <person name="Alfaro M."/>
            <person name="Sun H."/>
            <person name="Tritt A."/>
            <person name="Yoshinaga Y."/>
            <person name="Zwiers L.-H."/>
            <person name="Turgeon B."/>
            <person name="Goodwin S."/>
            <person name="Spatafora J."/>
            <person name="Crous P."/>
            <person name="Grigoriev I."/>
        </authorList>
    </citation>
    <scope>NUCLEOTIDE SEQUENCE</scope>
    <source>
        <strain evidence="7">CBS 627.86</strain>
    </source>
</reference>
<feature type="transmembrane region" description="Helical" evidence="5">
    <location>
        <begin position="7"/>
        <end position="28"/>
    </location>
</feature>
<evidence type="ECO:0000313" key="8">
    <source>
        <dbReference type="Proteomes" id="UP000799770"/>
    </source>
</evidence>
<keyword evidence="4 5" id="KW-0472">Membrane</keyword>
<evidence type="ECO:0000313" key="7">
    <source>
        <dbReference type="EMBL" id="KAF2121191.1"/>
    </source>
</evidence>
<keyword evidence="3 5" id="KW-1133">Transmembrane helix</keyword>
<protein>
    <recommendedName>
        <fullName evidence="6">Major facilitator superfamily (MFS) profile domain-containing protein</fullName>
    </recommendedName>
</protein>
<dbReference type="AlphaFoldDB" id="A0A6A5ZSG9"/>
<dbReference type="PROSITE" id="PS51257">
    <property type="entry name" value="PROKAR_LIPOPROTEIN"/>
    <property type="match status" value="1"/>
</dbReference>
<evidence type="ECO:0000256" key="4">
    <source>
        <dbReference type="ARBA" id="ARBA00023136"/>
    </source>
</evidence>
<dbReference type="GO" id="GO:0022857">
    <property type="term" value="F:transmembrane transporter activity"/>
    <property type="evidence" value="ECO:0007669"/>
    <property type="project" value="InterPro"/>
</dbReference>
<gene>
    <name evidence="7" type="ORF">BDV96DRAFT_563752</name>
</gene>
<organism evidence="7 8">
    <name type="scientific">Lophiotrema nucula</name>
    <dbReference type="NCBI Taxonomy" id="690887"/>
    <lineage>
        <taxon>Eukaryota</taxon>
        <taxon>Fungi</taxon>
        <taxon>Dikarya</taxon>
        <taxon>Ascomycota</taxon>
        <taxon>Pezizomycotina</taxon>
        <taxon>Dothideomycetes</taxon>
        <taxon>Pleosporomycetidae</taxon>
        <taxon>Pleosporales</taxon>
        <taxon>Lophiotremataceae</taxon>
        <taxon>Lophiotrema</taxon>
    </lineage>
</organism>
<dbReference type="Gene3D" id="1.20.1250.20">
    <property type="entry name" value="MFS general substrate transporter like domains"/>
    <property type="match status" value="1"/>
</dbReference>